<dbReference type="PANTHER" id="PTHR10333:SF103">
    <property type="entry name" value="INHIBITOR OF GROWTH PROTEIN 3"/>
    <property type="match status" value="1"/>
</dbReference>
<dbReference type="CDD" id="cd15585">
    <property type="entry name" value="PHD_ING3"/>
    <property type="match status" value="1"/>
</dbReference>
<keyword evidence="6 12" id="KW-0862">Zinc</keyword>
<dbReference type="InterPro" id="IPR042020">
    <property type="entry name" value="ING3_PHD"/>
</dbReference>
<feature type="region of interest" description="Disordered" evidence="15">
    <location>
        <begin position="320"/>
        <end position="347"/>
    </location>
</feature>
<dbReference type="Proteomes" id="UP000594260">
    <property type="component" value="Unplaced"/>
</dbReference>
<feature type="binding site" evidence="12">
    <location>
        <position position="465"/>
    </location>
    <ligand>
        <name>Zn(2+)</name>
        <dbReference type="ChEBI" id="CHEBI:29105"/>
        <label>1</label>
    </ligand>
</feature>
<evidence type="ECO:0000313" key="17">
    <source>
        <dbReference type="EnsemblMetazoa" id="XP_022650018"/>
    </source>
</evidence>
<feature type="site" description="Histone H3K4me3 binding" evidence="11">
    <location>
        <position position="437"/>
    </location>
</feature>
<organism evidence="17 18">
    <name type="scientific">Varroa destructor</name>
    <name type="common">Honeybee mite</name>
    <dbReference type="NCBI Taxonomy" id="109461"/>
    <lineage>
        <taxon>Eukaryota</taxon>
        <taxon>Metazoa</taxon>
        <taxon>Ecdysozoa</taxon>
        <taxon>Arthropoda</taxon>
        <taxon>Chelicerata</taxon>
        <taxon>Arachnida</taxon>
        <taxon>Acari</taxon>
        <taxon>Parasitiformes</taxon>
        <taxon>Mesostigmata</taxon>
        <taxon>Gamasina</taxon>
        <taxon>Dermanyssoidea</taxon>
        <taxon>Varroidae</taxon>
        <taxon>Varroa</taxon>
    </lineage>
</organism>
<dbReference type="InParanoid" id="A0A7M7JCK6"/>
<dbReference type="InterPro" id="IPR001965">
    <property type="entry name" value="Znf_PHD"/>
</dbReference>
<keyword evidence="10 14" id="KW-0539">Nucleus</keyword>
<feature type="compositionally biased region" description="Low complexity" evidence="15">
    <location>
        <begin position="175"/>
        <end position="190"/>
    </location>
</feature>
<dbReference type="SUPFAM" id="SSF57903">
    <property type="entry name" value="FYVE/PHD zinc finger"/>
    <property type="match status" value="1"/>
</dbReference>
<feature type="compositionally biased region" description="Low complexity" evidence="15">
    <location>
        <begin position="145"/>
        <end position="160"/>
    </location>
</feature>
<evidence type="ECO:0000256" key="10">
    <source>
        <dbReference type="ARBA" id="ARBA00023242"/>
    </source>
</evidence>
<dbReference type="Gene3D" id="6.10.140.1740">
    <property type="match status" value="1"/>
</dbReference>
<dbReference type="OrthoDB" id="5411773at2759"/>
<evidence type="ECO:0000256" key="11">
    <source>
        <dbReference type="PIRSR" id="PIRSR628651-50"/>
    </source>
</evidence>
<evidence type="ECO:0000256" key="12">
    <source>
        <dbReference type="PIRSR" id="PIRSR628651-51"/>
    </source>
</evidence>
<feature type="compositionally biased region" description="Basic and acidic residues" evidence="15">
    <location>
        <begin position="193"/>
        <end position="204"/>
    </location>
</feature>
<evidence type="ECO:0000256" key="7">
    <source>
        <dbReference type="ARBA" id="ARBA00022853"/>
    </source>
</evidence>
<feature type="binding site" evidence="12">
    <location>
        <position position="478"/>
    </location>
    <ligand>
        <name>Zn(2+)</name>
        <dbReference type="ChEBI" id="CHEBI:29105"/>
        <label>2</label>
    </ligand>
</feature>
<feature type="site" description="Histone H3K4me3 binding" evidence="11">
    <location>
        <position position="460"/>
    </location>
</feature>
<dbReference type="KEGG" id="vde:111245658"/>
<evidence type="ECO:0000256" key="15">
    <source>
        <dbReference type="SAM" id="MobiDB-lite"/>
    </source>
</evidence>
<comment type="subunit">
    <text evidence="14">Component of an histone acetyltransferase complex. Interacts with H3K4me3 and to a lesser extent with H3K4me2.</text>
</comment>
<reference evidence="17" key="1">
    <citation type="submission" date="2021-01" db="UniProtKB">
        <authorList>
            <consortium name="EnsemblMetazoa"/>
        </authorList>
    </citation>
    <scope>IDENTIFICATION</scope>
</reference>
<dbReference type="AlphaFoldDB" id="A0A7M7JCK6"/>
<dbReference type="GO" id="GO:0006325">
    <property type="term" value="P:chromatin organization"/>
    <property type="evidence" value="ECO:0007669"/>
    <property type="project" value="UniProtKB-KW"/>
</dbReference>
<dbReference type="FunFam" id="3.30.40.10:FF:000103">
    <property type="entry name" value="Inhibitor of growth protein"/>
    <property type="match status" value="1"/>
</dbReference>
<evidence type="ECO:0000313" key="18">
    <source>
        <dbReference type="Proteomes" id="UP000594260"/>
    </source>
</evidence>
<comment type="similarity">
    <text evidence="2 14">Belongs to the ING family.</text>
</comment>
<dbReference type="GO" id="GO:0035267">
    <property type="term" value="C:NuA4 histone acetyltransferase complex"/>
    <property type="evidence" value="ECO:0007669"/>
    <property type="project" value="TreeGrafter"/>
</dbReference>
<dbReference type="OMA" id="YEWFHWK"/>
<feature type="domain" description="PHD-type" evidence="16">
    <location>
        <begin position="435"/>
        <end position="484"/>
    </location>
</feature>
<dbReference type="InterPro" id="IPR011011">
    <property type="entry name" value="Znf_FYVE_PHD"/>
</dbReference>
<feature type="site" description="Histone H3K4me3 binding" evidence="11">
    <location>
        <position position="448"/>
    </location>
</feature>
<dbReference type="GO" id="GO:0008270">
    <property type="term" value="F:zinc ion binding"/>
    <property type="evidence" value="ECO:0007669"/>
    <property type="project" value="UniProtKB-KW"/>
</dbReference>
<keyword evidence="18" id="KW-1185">Reference proteome</keyword>
<name>A0A7M7JCK6_VARDE</name>
<feature type="binding site" evidence="12">
    <location>
        <position position="481"/>
    </location>
    <ligand>
        <name>Zn(2+)</name>
        <dbReference type="ChEBI" id="CHEBI:29105"/>
        <label>2</label>
    </ligand>
</feature>
<feature type="compositionally biased region" description="Low complexity" evidence="15">
    <location>
        <begin position="230"/>
        <end position="239"/>
    </location>
</feature>
<dbReference type="RefSeq" id="XP_022650018.1">
    <property type="nucleotide sequence ID" value="XM_022794283.1"/>
</dbReference>
<feature type="binding site" evidence="12">
    <location>
        <position position="462"/>
    </location>
    <ligand>
        <name>Zn(2+)</name>
        <dbReference type="ChEBI" id="CHEBI:29105"/>
        <label>1</label>
    </ligand>
</feature>
<evidence type="ECO:0000256" key="8">
    <source>
        <dbReference type="ARBA" id="ARBA00023015"/>
    </source>
</evidence>
<dbReference type="InterPro" id="IPR028651">
    <property type="entry name" value="ING_fam"/>
</dbReference>
<dbReference type="Pfam" id="PF12998">
    <property type="entry name" value="ING"/>
    <property type="match status" value="1"/>
</dbReference>
<dbReference type="InterPro" id="IPR019786">
    <property type="entry name" value="Zinc_finger_PHD-type_CS"/>
</dbReference>
<keyword evidence="4 12" id="KW-0479">Metal-binding</keyword>
<dbReference type="CDD" id="cd16858">
    <property type="entry name" value="ING_ING3_Yng2p"/>
    <property type="match status" value="1"/>
</dbReference>
<feature type="site" description="Histone H3K4me3 binding" evidence="11">
    <location>
        <position position="452"/>
    </location>
</feature>
<evidence type="ECO:0000256" key="5">
    <source>
        <dbReference type="ARBA" id="ARBA00022771"/>
    </source>
</evidence>
<dbReference type="InterPro" id="IPR019787">
    <property type="entry name" value="Znf_PHD-finger"/>
</dbReference>
<evidence type="ECO:0000256" key="1">
    <source>
        <dbReference type="ARBA" id="ARBA00004123"/>
    </source>
</evidence>
<dbReference type="SMART" id="SM01408">
    <property type="entry name" value="ING"/>
    <property type="match status" value="1"/>
</dbReference>
<dbReference type="EnsemblMetazoa" id="XM_022794283">
    <property type="protein sequence ID" value="XP_022650018"/>
    <property type="gene ID" value="LOC111245658"/>
</dbReference>
<comment type="domain">
    <text evidence="14">The PHD-type zinc finger mediates the binding to H3K4me3.</text>
</comment>
<evidence type="ECO:0000256" key="14">
    <source>
        <dbReference type="RuleBase" id="RU361213"/>
    </source>
</evidence>
<evidence type="ECO:0000256" key="3">
    <source>
        <dbReference type="ARBA" id="ARBA00022604"/>
    </source>
</evidence>
<keyword evidence="5 13" id="KW-0863">Zinc-finger</keyword>
<evidence type="ECO:0000259" key="16">
    <source>
        <dbReference type="PROSITE" id="PS50016"/>
    </source>
</evidence>
<keyword evidence="7 14" id="KW-0156">Chromatin regulator</keyword>
<evidence type="ECO:0000256" key="4">
    <source>
        <dbReference type="ARBA" id="ARBA00022723"/>
    </source>
</evidence>
<evidence type="ECO:0000256" key="13">
    <source>
        <dbReference type="PROSITE-ProRule" id="PRU00146"/>
    </source>
</evidence>
<dbReference type="GeneID" id="111245658"/>
<dbReference type="GO" id="GO:0005634">
    <property type="term" value="C:nucleus"/>
    <property type="evidence" value="ECO:0007669"/>
    <property type="project" value="UniProtKB-SubCell"/>
</dbReference>
<sequence>MINIIISREHYSTFVSLFFKIIRFSVIEHLPQELRDRFTDMREMDLQVQNAVDTLDERVKAFFANAKRVSTEQQDEECRRICEDYQRVILDAEEKVQIANQIYDLVERYLRKLDQELQKFKIELEADNAGITEILEKRSLELDNTTPTTTTQPPAVTPQPSRHGEKRRASASTYGSVSHSGASQHSSGSGPPENKKQHIDKMHAPEPLIRTNPVTPNALAPPARVASPLSRASSADSTRSADVLVSSGPLGLGSQAIAAAASQAIAATQQMQQGRRSASLKASYEAIAVQNLAAREFTLGSRDIASLTPTAGGAPAAAGAVAVSGTGSGSHSIQTPNTPASGTSSGVSLSSSISALLEAPLATPTSRKSNKKARPSANQTSSANSAAHHLLDSTSDTSTHMNSFGSSTVAATEDPVAADTPAQANAEWQYDPNEPRYCICNQVSYGDMVACDNEGCPFEWFHYPCVNISQPPKGKWFCPQCTASMKRRGKLR</sequence>
<feature type="binding site" evidence="12">
    <location>
        <position position="456"/>
    </location>
    <ligand>
        <name>Zn(2+)</name>
        <dbReference type="ChEBI" id="CHEBI:29105"/>
        <label>2</label>
    </ligand>
</feature>
<dbReference type="FunCoup" id="A0A7M7JCK6">
    <property type="interactions" value="1239"/>
</dbReference>
<accession>A0A7M7JCK6</accession>
<evidence type="ECO:0000256" key="2">
    <source>
        <dbReference type="ARBA" id="ARBA00010210"/>
    </source>
</evidence>
<dbReference type="PROSITE" id="PS01359">
    <property type="entry name" value="ZF_PHD_1"/>
    <property type="match status" value="1"/>
</dbReference>
<dbReference type="PROSITE" id="PS50016">
    <property type="entry name" value="ZF_PHD_2"/>
    <property type="match status" value="1"/>
</dbReference>
<dbReference type="PANTHER" id="PTHR10333">
    <property type="entry name" value="INHIBITOR OF GROWTH PROTEIN"/>
    <property type="match status" value="1"/>
</dbReference>
<keyword evidence="9" id="KW-0804">Transcription</keyword>
<protein>
    <recommendedName>
        <fullName evidence="14">Inhibitor of growth protein</fullName>
    </recommendedName>
</protein>
<evidence type="ECO:0000256" key="6">
    <source>
        <dbReference type="ARBA" id="ARBA00022833"/>
    </source>
</evidence>
<dbReference type="Gene3D" id="3.30.40.10">
    <property type="entry name" value="Zinc/RING finger domain, C3HC4 (zinc finger)"/>
    <property type="match status" value="1"/>
</dbReference>
<feature type="binding site" evidence="12">
    <location>
        <position position="440"/>
    </location>
    <ligand>
        <name>Zn(2+)</name>
        <dbReference type="ChEBI" id="CHEBI:29105"/>
        <label>1</label>
    </ligand>
</feature>
<comment type="function">
    <text evidence="14">Component of an histone acetyltransferase complex.</text>
</comment>
<feature type="compositionally biased region" description="Low complexity" evidence="15">
    <location>
        <begin position="376"/>
        <end position="386"/>
    </location>
</feature>
<evidence type="ECO:0000256" key="9">
    <source>
        <dbReference type="ARBA" id="ARBA00023163"/>
    </source>
</evidence>
<comment type="subcellular location">
    <subcellularLocation>
        <location evidence="1 14">Nucleus</location>
    </subcellularLocation>
</comment>
<feature type="region of interest" description="Disordered" evidence="15">
    <location>
        <begin position="361"/>
        <end position="386"/>
    </location>
</feature>
<dbReference type="SMART" id="SM00249">
    <property type="entry name" value="PHD"/>
    <property type="match status" value="1"/>
</dbReference>
<feature type="region of interest" description="Disordered" evidence="15">
    <location>
        <begin position="138"/>
        <end position="239"/>
    </location>
</feature>
<proteinExistence type="inferred from homology"/>
<keyword evidence="8" id="KW-0805">Transcription regulation</keyword>
<dbReference type="InterPro" id="IPR024610">
    <property type="entry name" value="ING_N_histone-binding"/>
</dbReference>
<keyword evidence="3" id="KW-0341">Growth regulation</keyword>
<feature type="binding site" evidence="12">
    <location>
        <position position="438"/>
    </location>
    <ligand>
        <name>Zn(2+)</name>
        <dbReference type="ChEBI" id="CHEBI:29105"/>
        <label>1</label>
    </ligand>
</feature>
<feature type="binding site" evidence="12">
    <location>
        <position position="451"/>
    </location>
    <ligand>
        <name>Zn(2+)</name>
        <dbReference type="ChEBI" id="CHEBI:29105"/>
        <label>2</label>
    </ligand>
</feature>
<dbReference type="CTD" id="54556"/>
<dbReference type="InterPro" id="IPR013083">
    <property type="entry name" value="Znf_RING/FYVE/PHD"/>
</dbReference>